<dbReference type="EMBL" id="RQGC01000001">
    <property type="protein sequence ID" value="TGL43612.1"/>
    <property type="molecule type" value="Genomic_DNA"/>
</dbReference>
<dbReference type="GO" id="GO:0016787">
    <property type="term" value="F:hydrolase activity"/>
    <property type="evidence" value="ECO:0007669"/>
    <property type="project" value="UniProtKB-KW"/>
</dbReference>
<dbReference type="Proteomes" id="UP000297273">
    <property type="component" value="Unassembled WGS sequence"/>
</dbReference>
<feature type="short sequence motif" description="Histidine triad motif" evidence="1">
    <location>
        <begin position="102"/>
        <end position="106"/>
    </location>
</feature>
<evidence type="ECO:0000313" key="3">
    <source>
        <dbReference type="EMBL" id="TGK04132.1"/>
    </source>
</evidence>
<feature type="domain" description="HIT" evidence="2">
    <location>
        <begin position="15"/>
        <end position="119"/>
    </location>
</feature>
<comment type="caution">
    <text evidence="3">The sequence shown here is derived from an EMBL/GenBank/DDBJ whole genome shotgun (WGS) entry which is preliminary data.</text>
</comment>
<dbReference type="InterPro" id="IPR001310">
    <property type="entry name" value="Histidine_triad_HIT"/>
</dbReference>
<dbReference type="Gene3D" id="3.30.428.10">
    <property type="entry name" value="HIT-like"/>
    <property type="match status" value="1"/>
</dbReference>
<name>A0A5F1ZXL7_9LEPT</name>
<dbReference type="GO" id="GO:0009117">
    <property type="term" value="P:nucleotide metabolic process"/>
    <property type="evidence" value="ECO:0007669"/>
    <property type="project" value="TreeGrafter"/>
</dbReference>
<dbReference type="InterPro" id="IPR036265">
    <property type="entry name" value="HIT-like_sf"/>
</dbReference>
<proteinExistence type="predicted"/>
<protein>
    <submittedName>
        <fullName evidence="3">HIT family hydrolase</fullName>
    </submittedName>
</protein>
<reference evidence="4" key="1">
    <citation type="submission" date="2018-10" db="EMBL/GenBank/DDBJ databases">
        <authorList>
            <person name="Vincent A.T."/>
            <person name="Schiettekatte O."/>
            <person name="Bourhy P."/>
            <person name="Veyrier F.J."/>
            <person name="Picardeau M."/>
        </authorList>
    </citation>
    <scope>NUCLEOTIDE SEQUENCE</scope>
    <source>
        <strain evidence="4">201702690</strain>
    </source>
</reference>
<dbReference type="InterPro" id="IPR011146">
    <property type="entry name" value="HIT-like"/>
</dbReference>
<dbReference type="PANTHER" id="PTHR46648">
    <property type="entry name" value="HIT FAMILY PROTEIN 1"/>
    <property type="match status" value="1"/>
</dbReference>
<evidence type="ECO:0000313" key="4">
    <source>
        <dbReference type="EMBL" id="TGL43612.1"/>
    </source>
</evidence>
<evidence type="ECO:0000313" key="5">
    <source>
        <dbReference type="Proteomes" id="UP000297273"/>
    </source>
</evidence>
<dbReference type="Proteomes" id="UP000297946">
    <property type="component" value="Unassembled WGS sequence"/>
</dbReference>
<accession>A0A5F1ZXL7</accession>
<dbReference type="AlphaFoldDB" id="A0A5F1ZXL7"/>
<organism evidence="3 6">
    <name type="scientific">Leptospira langatensis</name>
    <dbReference type="NCBI Taxonomy" id="2484983"/>
    <lineage>
        <taxon>Bacteria</taxon>
        <taxon>Pseudomonadati</taxon>
        <taxon>Spirochaetota</taxon>
        <taxon>Spirochaetia</taxon>
        <taxon>Leptospirales</taxon>
        <taxon>Leptospiraceae</taxon>
        <taxon>Leptospira</taxon>
    </lineage>
</organism>
<reference evidence="5 6" key="2">
    <citation type="journal article" date="2019" name="PLoS Negl. Trop. Dis.">
        <title>Revisiting the worldwide diversity of Leptospira species in the environment.</title>
        <authorList>
            <person name="Vincent A.T."/>
            <person name="Schiettekatte O."/>
            <person name="Bourhy P."/>
            <person name="Veyrier F.J."/>
            <person name="Picardeau M."/>
        </authorList>
    </citation>
    <scope>NUCLEOTIDE SEQUENCE [LARGE SCALE GENOMIC DNA]</scope>
    <source>
        <strain evidence="5">201702690</strain>
        <strain evidence="3 6">SSW18</strain>
    </source>
</reference>
<evidence type="ECO:0000313" key="6">
    <source>
        <dbReference type="Proteomes" id="UP000297946"/>
    </source>
</evidence>
<dbReference type="OrthoDB" id="9784774at2"/>
<evidence type="ECO:0000256" key="1">
    <source>
        <dbReference type="PROSITE-ProRule" id="PRU00464"/>
    </source>
</evidence>
<dbReference type="PANTHER" id="PTHR46648:SF1">
    <property type="entry name" value="ADENOSINE 5'-MONOPHOSPHORAMIDASE HNT1"/>
    <property type="match status" value="1"/>
</dbReference>
<dbReference type="SUPFAM" id="SSF54197">
    <property type="entry name" value="HIT-like"/>
    <property type="match status" value="1"/>
</dbReference>
<gene>
    <name evidence="3" type="ORF">EHO57_03230</name>
    <name evidence="4" type="ORF">EHQ53_03000</name>
</gene>
<evidence type="ECO:0000259" key="2">
    <source>
        <dbReference type="PROSITE" id="PS51084"/>
    </source>
</evidence>
<dbReference type="PROSITE" id="PS51084">
    <property type="entry name" value="HIT_2"/>
    <property type="match status" value="1"/>
</dbReference>
<keyword evidence="5" id="KW-1185">Reference proteome</keyword>
<sequence>MAEASDPSFSSDCPICGIISGKEIPGLVLKNDSFLVRHAPAEKKIPGYLYVELISHKEKYSDWDPKEFADLGETLQFATNWIQERFSPPKIYTVLVAEKVAHMHFHLVPRYEETKGPEYIRLALEGLAPAPVGITFPRFE</sequence>
<keyword evidence="3" id="KW-0378">Hydrolase</keyword>
<dbReference type="EMBL" id="RQER01000002">
    <property type="protein sequence ID" value="TGK04132.1"/>
    <property type="molecule type" value="Genomic_DNA"/>
</dbReference>
<dbReference type="RefSeq" id="WP_135642844.1">
    <property type="nucleotide sequence ID" value="NZ_RQER01000002.1"/>
</dbReference>